<proteinExistence type="predicted"/>
<evidence type="ECO:0000256" key="1">
    <source>
        <dbReference type="SAM" id="Phobius"/>
    </source>
</evidence>
<dbReference type="RefSeq" id="WP_203397921.1">
    <property type="nucleotide sequence ID" value="NZ_CP009528.1"/>
</dbReference>
<dbReference type="InterPro" id="IPR006115">
    <property type="entry name" value="6PGDH_NADP-bd"/>
</dbReference>
<gene>
    <name evidence="3" type="ORF">MSBRM_1831</name>
</gene>
<dbReference type="HOGENOM" id="CLU_3147935_0_0_2"/>
<feature type="transmembrane region" description="Helical" evidence="1">
    <location>
        <begin position="12"/>
        <end position="30"/>
    </location>
</feature>
<evidence type="ECO:0000313" key="3">
    <source>
        <dbReference type="EMBL" id="AKB54829.1"/>
    </source>
</evidence>
<name>A0A0E3QVZ2_METBA</name>
<dbReference type="EMBL" id="CP009528">
    <property type="protein sequence ID" value="AKB54829.1"/>
    <property type="molecule type" value="Genomic_DNA"/>
</dbReference>
<sequence length="48" mass="5262">MTTSSIDKKTFIGVIGLGIMGSSFASNLLLQSYDVHVHNRTKKKARPL</sequence>
<keyword evidence="1" id="KW-0472">Membrane</keyword>
<dbReference type="InterPro" id="IPR036291">
    <property type="entry name" value="NAD(P)-bd_dom_sf"/>
</dbReference>
<reference evidence="3 4" key="1">
    <citation type="submission" date="2014-07" db="EMBL/GenBank/DDBJ databases">
        <title>Methanogenic archaea and the global carbon cycle.</title>
        <authorList>
            <person name="Henriksen J.R."/>
            <person name="Luke J."/>
            <person name="Reinhart S."/>
            <person name="Benedict M.N."/>
            <person name="Youngblut N.D."/>
            <person name="Metcalf M.E."/>
            <person name="Whitaker R.J."/>
            <person name="Metcalf W.W."/>
        </authorList>
    </citation>
    <scope>NUCLEOTIDE SEQUENCE [LARGE SCALE GENOMIC DNA]</scope>
    <source>
        <strain evidence="3 4">MS</strain>
    </source>
</reference>
<feature type="domain" description="6-phosphogluconate dehydrogenase NADP-binding" evidence="2">
    <location>
        <begin position="12"/>
        <end position="47"/>
    </location>
</feature>
<protein>
    <submittedName>
        <fullName evidence="3">3-hydroxyisobutyrate dehydrogenase and related beta-hydroxyacid dehydrogenase</fullName>
    </submittedName>
</protein>
<accession>A0A0E3QVZ2</accession>
<organism evidence="3 4">
    <name type="scientific">Methanosarcina barkeri MS</name>
    <dbReference type="NCBI Taxonomy" id="1434108"/>
    <lineage>
        <taxon>Archaea</taxon>
        <taxon>Methanobacteriati</taxon>
        <taxon>Methanobacteriota</taxon>
        <taxon>Stenosarchaea group</taxon>
        <taxon>Methanomicrobia</taxon>
        <taxon>Methanosarcinales</taxon>
        <taxon>Methanosarcinaceae</taxon>
        <taxon>Methanosarcina</taxon>
    </lineage>
</organism>
<keyword evidence="4" id="KW-1185">Reference proteome</keyword>
<dbReference type="SUPFAM" id="SSF51735">
    <property type="entry name" value="NAD(P)-binding Rossmann-fold domains"/>
    <property type="match status" value="1"/>
</dbReference>
<keyword evidence="1" id="KW-1133">Transmembrane helix</keyword>
<dbReference type="PATRIC" id="fig|1434108.4.peg.2317"/>
<dbReference type="Proteomes" id="UP000033033">
    <property type="component" value="Chromosome"/>
</dbReference>
<dbReference type="Pfam" id="PF03446">
    <property type="entry name" value="NAD_binding_2"/>
    <property type="match status" value="1"/>
</dbReference>
<dbReference type="GO" id="GO:0050661">
    <property type="term" value="F:NADP binding"/>
    <property type="evidence" value="ECO:0007669"/>
    <property type="project" value="InterPro"/>
</dbReference>
<keyword evidence="1" id="KW-0812">Transmembrane</keyword>
<dbReference type="GeneID" id="68903837"/>
<dbReference type="KEGG" id="mby:MSBRM_1831"/>
<dbReference type="AlphaFoldDB" id="A0A0E3QVZ2"/>
<evidence type="ECO:0000259" key="2">
    <source>
        <dbReference type="Pfam" id="PF03446"/>
    </source>
</evidence>
<dbReference type="Gene3D" id="3.40.50.720">
    <property type="entry name" value="NAD(P)-binding Rossmann-like Domain"/>
    <property type="match status" value="1"/>
</dbReference>
<evidence type="ECO:0000313" key="4">
    <source>
        <dbReference type="Proteomes" id="UP000033033"/>
    </source>
</evidence>